<evidence type="ECO:0000313" key="10">
    <source>
        <dbReference type="EMBL" id="KXS13469.1"/>
    </source>
</evidence>
<evidence type="ECO:0000256" key="5">
    <source>
        <dbReference type="ARBA" id="ARBA00023128"/>
    </source>
</evidence>
<dbReference type="FunFam" id="3.40.50.300:FF:000663">
    <property type="entry name" value="von Willebrand factor A domain containing 8"/>
    <property type="match status" value="1"/>
</dbReference>
<feature type="region of interest" description="Disordered" evidence="8">
    <location>
        <begin position="1201"/>
        <end position="1236"/>
    </location>
</feature>
<sequence>MTPKSAAARRLDHIRAALGLPESRLLSTNPTSGSESTIQPDEEPSVNPDEAKRLCIGDVCMDINTPNAPDRVPIDVCVDVDSEAILEHLQWMMQKYMLGQDIFLSGPPGPLRRHLAHAFCALLQLEAEYVCLHRDTSAESDLKQRREILRTDVSQEDIRKGAVVPDRDIGDGLGKLKAEWVDSAAVRAAVEGRVLIIEGIEKAERNVLPVLNNLLENREINLEDGRHLVNPKFYDNLLQQGHTREELESWKLVRVDPNFRVIALGIPVPPYKGNLLDPPFRSRFQVRYVDGWTVGGTRLGMGAVVRGQSEEAIKAASEFMKNANFLAETVKYSWRLEEDTTISSTAGNAGLIPYYPQTSVPTLSTLLSIFPAEASQVSLHEALLERVYPYSGLTGGMSPEQRESYDKFLARFNIGPKTTDIAQASEETKTGPAPELKAVKKARRSRFAVYEVEALSRTSAPVPVDSERPNGLPAGMASQDLEFKFDTPMITVSFRNRFQSGAENLHVVMPCGPANLTPPASVAESVAAVLQLGDGRVYVDTPRYRDAVTRMIQAHAIGSDIAVVGPKGSGKSTAIHRFAALMGYSDGWTETVHCYKDMTARDFLQRRGTRRDGSTYWENSGLVVAATEGKLCILDGVDMLEAGTLASIQRLVQDREMPLPDGSHLVSARTFQDHIRRTGMSPSYLTEVKHIFPIHPSFRIVATSSTPAHPPASGNVSEAMPWLTEEILNMFHFVEIGAFARFEEEEIVKAVTKCPEPQMKVLLDFAEKFRSLSHEDTAGQSGVLSKAAAMSTRQIIRICKRLTEHPNEDLNRAIHRTCLSPFLPQLARDALELLLKEVDIAPVPREKLNISTPRIEPVHGQPALIIGDVHHPVYKINERDPEGSALVPRVPTAFFDNELHTLVMREMALDFGLGEHLLLIGNQGVGKNRLTDRFLELINRPREYIQLHRDTTVQSLMVQPTVENGVIVYKDSPLVRAVQMGRVLVVDEADKAPVYITAVLKSLAENGEMTLTDGRRIRPPSAKVSGNTHARDIILHPDFRLILLANRPGYPFLGNDFYSAIGDVLSTHAVDNPDPQSELSLLSQAAPGVSRTVLRRLVEAFGDLRVAFDEGLVAYPYSLRELMNLVRHLQEFPDDSLDLVLRNVFDFDVMRKEYHDILLQILNKHGVPVKSLGLDSVNKTRSAGKGKARGLFMRFEGKPRELTEPKEGKVDPKGKPHVGGNTWKGGTGGSSTAGLGGRGGPYRLDLGHNVFQMPDEEKNKVPEAVKRAAREMATDGLRKRLEEIQMSEYDAGTYKEFYDNVKHEIRQLRVVLEGVQAKEKERVWLKHQVDGDLDDSKLIDGLTGDRAVYKRRGQYEPEYGAQQKKPKRLKFVFDVSGSMYRFNGLDGRLNRSLEAALMSKYKYDISGHSGDADSIAFTSEKKPPATEVDRLKVLQQMVAHSQFCFSGDNTLEAAQKAINEIAKEDADDHIVVLLSDANLRRYGIRPEDMAKILTSNEKVNAVCLFIGTLGDEARILQKRMPAGKAFIAMNTSDIPKIMREIFMSVI</sequence>
<dbReference type="GO" id="GO:0005739">
    <property type="term" value="C:mitochondrion"/>
    <property type="evidence" value="ECO:0007669"/>
    <property type="project" value="UniProtKB-SubCell"/>
</dbReference>
<evidence type="ECO:0000256" key="4">
    <source>
        <dbReference type="ARBA" id="ARBA00022946"/>
    </source>
</evidence>
<organism evidence="10 11">
    <name type="scientific">Gonapodya prolifera (strain JEL478)</name>
    <name type="common">Monoblepharis prolifera</name>
    <dbReference type="NCBI Taxonomy" id="1344416"/>
    <lineage>
        <taxon>Eukaryota</taxon>
        <taxon>Fungi</taxon>
        <taxon>Fungi incertae sedis</taxon>
        <taxon>Chytridiomycota</taxon>
        <taxon>Chytridiomycota incertae sedis</taxon>
        <taxon>Monoblepharidomycetes</taxon>
        <taxon>Monoblepharidales</taxon>
        <taxon>Gonapodyaceae</taxon>
        <taxon>Gonapodya</taxon>
    </lineage>
</organism>
<dbReference type="FunFam" id="3.40.50.300:FF:000587">
    <property type="entry name" value="von Willebrand factor A domain containing 8"/>
    <property type="match status" value="1"/>
</dbReference>
<dbReference type="SUPFAM" id="SSF52540">
    <property type="entry name" value="P-loop containing nucleoside triphosphate hydrolases"/>
    <property type="match status" value="3"/>
</dbReference>
<dbReference type="Pfam" id="PF07728">
    <property type="entry name" value="AAA_5"/>
    <property type="match status" value="3"/>
</dbReference>
<reference evidence="10 11" key="1">
    <citation type="journal article" date="2015" name="Genome Biol. Evol.">
        <title>Phylogenomic analyses indicate that early fungi evolved digesting cell walls of algal ancestors of land plants.</title>
        <authorList>
            <person name="Chang Y."/>
            <person name="Wang S."/>
            <person name="Sekimoto S."/>
            <person name="Aerts A.L."/>
            <person name="Choi C."/>
            <person name="Clum A."/>
            <person name="LaButti K.M."/>
            <person name="Lindquist E.A."/>
            <person name="Yee Ngan C."/>
            <person name="Ohm R.A."/>
            <person name="Salamov A.A."/>
            <person name="Grigoriev I.V."/>
            <person name="Spatafora J.W."/>
            <person name="Berbee M.L."/>
        </authorList>
    </citation>
    <scope>NUCLEOTIDE SEQUENCE [LARGE SCALE GENOMIC DNA]</scope>
    <source>
        <strain evidence="10 11">JEL478</strain>
    </source>
</reference>
<dbReference type="InterPro" id="IPR011704">
    <property type="entry name" value="ATPase_dyneun-rel_AAA"/>
</dbReference>
<dbReference type="OMA" id="KGHDIKQ"/>
<evidence type="ECO:0000256" key="8">
    <source>
        <dbReference type="SAM" id="MobiDB-lite"/>
    </source>
</evidence>
<evidence type="ECO:0000259" key="9">
    <source>
        <dbReference type="SMART" id="SM00327"/>
    </source>
</evidence>
<accession>A0A139A9W1</accession>
<dbReference type="SMART" id="SM00327">
    <property type="entry name" value="VWA"/>
    <property type="match status" value="1"/>
</dbReference>
<comment type="subcellular location">
    <subcellularLocation>
        <location evidence="1">Mitochondrion</location>
    </subcellularLocation>
</comment>
<dbReference type="PANTHER" id="PTHR21610">
    <property type="entry name" value="VON WILLEBRAND FACTOR A DOMAIN-CONTAINING PROTEIN 8"/>
    <property type="match status" value="1"/>
</dbReference>
<evidence type="ECO:0000256" key="2">
    <source>
        <dbReference type="ARBA" id="ARBA00022741"/>
    </source>
</evidence>
<dbReference type="GO" id="GO:0005524">
    <property type="term" value="F:ATP binding"/>
    <property type="evidence" value="ECO:0007669"/>
    <property type="project" value="UniProtKB-KW"/>
</dbReference>
<dbReference type="InterPro" id="IPR027417">
    <property type="entry name" value="P-loop_NTPase"/>
</dbReference>
<dbReference type="STRING" id="1344416.A0A139A9W1"/>
<feature type="compositionally biased region" description="Polar residues" evidence="8">
    <location>
        <begin position="25"/>
        <end position="39"/>
    </location>
</feature>
<dbReference type="InterPro" id="IPR002035">
    <property type="entry name" value="VWF_A"/>
</dbReference>
<evidence type="ECO:0000313" key="11">
    <source>
        <dbReference type="Proteomes" id="UP000070544"/>
    </source>
</evidence>
<evidence type="ECO:0000256" key="7">
    <source>
        <dbReference type="ARBA" id="ARBA00070377"/>
    </source>
</evidence>
<keyword evidence="3" id="KW-0067">ATP-binding</keyword>
<protein>
    <recommendedName>
        <fullName evidence="7">von Willebrand factor A domain-containing protein 8</fullName>
    </recommendedName>
</protein>
<evidence type="ECO:0000256" key="6">
    <source>
        <dbReference type="ARBA" id="ARBA00055988"/>
    </source>
</evidence>
<dbReference type="SUPFAM" id="SSF53300">
    <property type="entry name" value="vWA-like"/>
    <property type="match status" value="1"/>
</dbReference>
<feature type="region of interest" description="Disordered" evidence="8">
    <location>
        <begin position="19"/>
        <end position="48"/>
    </location>
</feature>
<dbReference type="InterPro" id="IPR036465">
    <property type="entry name" value="vWFA_dom_sf"/>
</dbReference>
<keyword evidence="4" id="KW-0809">Transit peptide</keyword>
<dbReference type="InterPro" id="IPR039891">
    <property type="entry name" value="VWA8"/>
</dbReference>
<feature type="compositionally biased region" description="Basic and acidic residues" evidence="8">
    <location>
        <begin position="1201"/>
        <end position="1214"/>
    </location>
</feature>
<keyword evidence="2" id="KW-0547">Nucleotide-binding</keyword>
<dbReference type="Gene3D" id="3.40.50.300">
    <property type="entry name" value="P-loop containing nucleotide triphosphate hydrolases"/>
    <property type="match status" value="3"/>
</dbReference>
<dbReference type="Proteomes" id="UP000070544">
    <property type="component" value="Unassembled WGS sequence"/>
</dbReference>
<gene>
    <name evidence="10" type="ORF">M427DRAFT_33874</name>
</gene>
<keyword evidence="5" id="KW-0496">Mitochondrion</keyword>
<evidence type="ECO:0000256" key="3">
    <source>
        <dbReference type="ARBA" id="ARBA00022840"/>
    </source>
</evidence>
<evidence type="ECO:0000256" key="1">
    <source>
        <dbReference type="ARBA" id="ARBA00004173"/>
    </source>
</evidence>
<comment type="function">
    <text evidence="6">Exhibits ATPase activity in vitro.</text>
</comment>
<dbReference type="PANTHER" id="PTHR21610:SF9">
    <property type="entry name" value="VON WILLEBRAND FACTOR A DOMAIN-CONTAINING PROTEIN 8"/>
    <property type="match status" value="1"/>
</dbReference>
<proteinExistence type="predicted"/>
<name>A0A139A9W1_GONPJ</name>
<dbReference type="OrthoDB" id="5186at2759"/>
<keyword evidence="11" id="KW-1185">Reference proteome</keyword>
<feature type="compositionally biased region" description="Gly residues" evidence="8">
    <location>
        <begin position="1222"/>
        <end position="1236"/>
    </location>
</feature>
<dbReference type="Gene3D" id="3.40.50.410">
    <property type="entry name" value="von Willebrand factor, type A domain"/>
    <property type="match status" value="1"/>
</dbReference>
<dbReference type="EMBL" id="KQ965777">
    <property type="protein sequence ID" value="KXS13469.1"/>
    <property type="molecule type" value="Genomic_DNA"/>
</dbReference>
<feature type="domain" description="VWFA" evidence="9">
    <location>
        <begin position="1366"/>
        <end position="1546"/>
    </location>
</feature>
<dbReference type="GO" id="GO:0016887">
    <property type="term" value="F:ATP hydrolysis activity"/>
    <property type="evidence" value="ECO:0007669"/>
    <property type="project" value="InterPro"/>
</dbReference>